<sequence length="303" mass="35239">MGKWFDKHFSMNRKELQGLSFLTVLVIFLWFLPDLYRILKPIKHDPAFALREQEIRRFLAKQSGSIDEDSVTESIQPELEYFTFNPNKLTAEEAKRLGLSDYQIRMIHNYVAKGGRFYTKSDFAKIYAISEQDFQRLSPYINLEAAISVKESVPKPIISESLFTKPNLQLLIELNSTDSLELQELRGIGPVFASRIIRFRDLIGGFYASSQLLEVYGMDEERYSNLQANIYTDSTKVKKININAVSYQELSRHPYISPKQANVIVQYRNQHGNYLEHTDLLNIEILNEEFLRKIAPYLSFTND</sequence>
<reference evidence="2 3" key="1">
    <citation type="submission" date="2019-03" db="EMBL/GenBank/DDBJ databases">
        <title>Genomic Encyclopedia of Archaeal and Bacterial Type Strains, Phase II (KMG-II): from individual species to whole genera.</title>
        <authorList>
            <person name="Goeker M."/>
        </authorList>
    </citation>
    <scope>NUCLEOTIDE SEQUENCE [LARGE SCALE GENOMIC DNA]</scope>
    <source>
        <strain evidence="2 3">DSM 22554</strain>
    </source>
</reference>
<comment type="caution">
    <text evidence="2">The sequence shown here is derived from an EMBL/GenBank/DDBJ whole genome shotgun (WGS) entry which is preliminary data.</text>
</comment>
<dbReference type="EMBL" id="SMGO01000001">
    <property type="protein sequence ID" value="TCK85740.1"/>
    <property type="molecule type" value="Genomic_DNA"/>
</dbReference>
<dbReference type="Pfam" id="PF12836">
    <property type="entry name" value="HHH_3"/>
    <property type="match status" value="2"/>
</dbReference>
<keyword evidence="3" id="KW-1185">Reference proteome</keyword>
<organism evidence="2 3">
    <name type="scientific">Albibacterium bauzanense</name>
    <dbReference type="NCBI Taxonomy" id="653929"/>
    <lineage>
        <taxon>Bacteria</taxon>
        <taxon>Pseudomonadati</taxon>
        <taxon>Bacteroidota</taxon>
        <taxon>Sphingobacteriia</taxon>
        <taxon>Sphingobacteriales</taxon>
        <taxon>Sphingobacteriaceae</taxon>
        <taxon>Albibacterium</taxon>
    </lineage>
</organism>
<evidence type="ECO:0000313" key="2">
    <source>
        <dbReference type="EMBL" id="TCK85740.1"/>
    </source>
</evidence>
<gene>
    <name evidence="2" type="ORF">C8N28_1053</name>
</gene>
<dbReference type="Proteomes" id="UP000294616">
    <property type="component" value="Unassembled WGS sequence"/>
</dbReference>
<proteinExistence type="predicted"/>
<keyword evidence="2" id="KW-0238">DNA-binding</keyword>
<dbReference type="RefSeq" id="WP_132222177.1">
    <property type="nucleotide sequence ID" value="NZ_SMGO01000001.1"/>
</dbReference>
<keyword evidence="1" id="KW-0472">Membrane</keyword>
<evidence type="ECO:0000256" key="1">
    <source>
        <dbReference type="SAM" id="Phobius"/>
    </source>
</evidence>
<dbReference type="Gene3D" id="1.10.150.280">
    <property type="entry name" value="AF1531-like domain"/>
    <property type="match status" value="2"/>
</dbReference>
<dbReference type="PANTHER" id="PTHR21180:SF32">
    <property type="entry name" value="ENDONUCLEASE_EXONUCLEASE_PHOSPHATASE FAMILY DOMAIN-CONTAINING PROTEIN 1"/>
    <property type="match status" value="1"/>
</dbReference>
<protein>
    <submittedName>
        <fullName evidence="2">DNA uptake protein ComE-like DNA-binding protein</fullName>
    </submittedName>
</protein>
<keyword evidence="1" id="KW-1133">Transmembrane helix</keyword>
<dbReference type="AlphaFoldDB" id="A0A4R1M3S4"/>
<evidence type="ECO:0000313" key="3">
    <source>
        <dbReference type="Proteomes" id="UP000294616"/>
    </source>
</evidence>
<dbReference type="OrthoDB" id="981124at2"/>
<dbReference type="InterPro" id="IPR010994">
    <property type="entry name" value="RuvA_2-like"/>
</dbReference>
<feature type="transmembrane region" description="Helical" evidence="1">
    <location>
        <begin position="16"/>
        <end position="33"/>
    </location>
</feature>
<keyword evidence="1" id="KW-0812">Transmembrane</keyword>
<dbReference type="InterPro" id="IPR051675">
    <property type="entry name" value="Endo/Exo/Phosphatase_dom_1"/>
</dbReference>
<accession>A0A4R1M3S4</accession>
<dbReference type="GO" id="GO:0003677">
    <property type="term" value="F:DNA binding"/>
    <property type="evidence" value="ECO:0007669"/>
    <property type="project" value="UniProtKB-KW"/>
</dbReference>
<name>A0A4R1M3S4_9SPHI</name>
<dbReference type="PANTHER" id="PTHR21180">
    <property type="entry name" value="ENDONUCLEASE/EXONUCLEASE/PHOSPHATASE FAMILY DOMAIN-CONTAINING PROTEIN 1"/>
    <property type="match status" value="1"/>
</dbReference>
<dbReference type="SUPFAM" id="SSF47781">
    <property type="entry name" value="RuvA domain 2-like"/>
    <property type="match status" value="3"/>
</dbReference>